<reference evidence="2" key="2">
    <citation type="submission" date="2016-06" db="EMBL/GenBank/DDBJ databases">
        <title>The genome of a short-lived fish provides insights into sex chromosome evolution and the genetic control of aging.</title>
        <authorList>
            <person name="Reichwald K."/>
            <person name="Felder M."/>
            <person name="Petzold A."/>
            <person name="Koch P."/>
            <person name="Groth M."/>
            <person name="Platzer M."/>
        </authorList>
    </citation>
    <scope>NUCLEOTIDE SEQUENCE</scope>
    <source>
        <tissue evidence="2">Brain</tissue>
    </source>
</reference>
<feature type="region of interest" description="Disordered" evidence="1">
    <location>
        <begin position="36"/>
        <end position="55"/>
    </location>
</feature>
<organism evidence="2">
    <name type="scientific">Nothobranchius korthausae</name>
    <dbReference type="NCBI Taxonomy" id="1143690"/>
    <lineage>
        <taxon>Eukaryota</taxon>
        <taxon>Metazoa</taxon>
        <taxon>Chordata</taxon>
        <taxon>Craniata</taxon>
        <taxon>Vertebrata</taxon>
        <taxon>Euteleostomi</taxon>
        <taxon>Actinopterygii</taxon>
        <taxon>Neopterygii</taxon>
        <taxon>Teleostei</taxon>
        <taxon>Neoteleostei</taxon>
        <taxon>Acanthomorphata</taxon>
        <taxon>Ovalentaria</taxon>
        <taxon>Atherinomorphae</taxon>
        <taxon>Cyprinodontiformes</taxon>
        <taxon>Nothobranchiidae</taxon>
        <taxon>Nothobranchius</taxon>
    </lineage>
</organism>
<name>A0A1A8HK79_9TELE</name>
<proteinExistence type="predicted"/>
<protein>
    <submittedName>
        <fullName evidence="2">Plexin A3</fullName>
    </submittedName>
</protein>
<dbReference type="AlphaFoldDB" id="A0A1A8HK79"/>
<evidence type="ECO:0000256" key="1">
    <source>
        <dbReference type="SAM" id="MobiDB-lite"/>
    </source>
</evidence>
<sequence length="55" mass="5770">MGGGGGGSEMDQTHGHTFTYTSSQKALQLVHGSVEPGLDWTLDRMEPKPAPSDGL</sequence>
<gene>
    <name evidence="2" type="primary">PLXNA3</name>
</gene>
<evidence type="ECO:0000313" key="2">
    <source>
        <dbReference type="EMBL" id="SBQ83608.1"/>
    </source>
</evidence>
<dbReference type="EMBL" id="HAEC01015387">
    <property type="protein sequence ID" value="SBQ83608.1"/>
    <property type="molecule type" value="Transcribed_RNA"/>
</dbReference>
<accession>A0A1A8HK79</accession>
<reference evidence="2" key="1">
    <citation type="submission" date="2016-05" db="EMBL/GenBank/DDBJ databases">
        <authorList>
            <person name="Lavstsen T."/>
            <person name="Jespersen J.S."/>
        </authorList>
    </citation>
    <scope>NUCLEOTIDE SEQUENCE</scope>
    <source>
        <tissue evidence="2">Brain</tissue>
    </source>
</reference>